<sequence length="108" mass="11414">MIHGLLDQILPGLSDEEDDPSPDARYVFSPGEPAQGTPSPGTCSALIVCSPGAASGFATGAFRLRAVPWRLELKGLERSYPPPPRPPKFFVVEGAEQAVAVALLDDQV</sequence>
<dbReference type="Proteomes" id="UP001189429">
    <property type="component" value="Unassembled WGS sequence"/>
</dbReference>
<proteinExistence type="predicted"/>
<evidence type="ECO:0000313" key="2">
    <source>
        <dbReference type="EMBL" id="CAK0829707.1"/>
    </source>
</evidence>
<organism evidence="2 3">
    <name type="scientific">Prorocentrum cordatum</name>
    <dbReference type="NCBI Taxonomy" id="2364126"/>
    <lineage>
        <taxon>Eukaryota</taxon>
        <taxon>Sar</taxon>
        <taxon>Alveolata</taxon>
        <taxon>Dinophyceae</taxon>
        <taxon>Prorocentrales</taxon>
        <taxon>Prorocentraceae</taxon>
        <taxon>Prorocentrum</taxon>
    </lineage>
</organism>
<evidence type="ECO:0000313" key="3">
    <source>
        <dbReference type="Proteomes" id="UP001189429"/>
    </source>
</evidence>
<protein>
    <submittedName>
        <fullName evidence="2">Uncharacterized protein</fullName>
    </submittedName>
</protein>
<feature type="region of interest" description="Disordered" evidence="1">
    <location>
        <begin position="1"/>
        <end position="40"/>
    </location>
</feature>
<feature type="non-terminal residue" evidence="2">
    <location>
        <position position="108"/>
    </location>
</feature>
<gene>
    <name evidence="2" type="ORF">PCOR1329_LOCUS28561</name>
</gene>
<dbReference type="EMBL" id="CAUYUJ010010558">
    <property type="protein sequence ID" value="CAK0829707.1"/>
    <property type="molecule type" value="Genomic_DNA"/>
</dbReference>
<comment type="caution">
    <text evidence="2">The sequence shown here is derived from an EMBL/GenBank/DDBJ whole genome shotgun (WGS) entry which is preliminary data.</text>
</comment>
<name>A0ABN9SEF4_9DINO</name>
<keyword evidence="3" id="KW-1185">Reference proteome</keyword>
<reference evidence="2" key="1">
    <citation type="submission" date="2023-10" db="EMBL/GenBank/DDBJ databases">
        <authorList>
            <person name="Chen Y."/>
            <person name="Shah S."/>
            <person name="Dougan E. K."/>
            <person name="Thang M."/>
            <person name="Chan C."/>
        </authorList>
    </citation>
    <scope>NUCLEOTIDE SEQUENCE [LARGE SCALE GENOMIC DNA]</scope>
</reference>
<evidence type="ECO:0000256" key="1">
    <source>
        <dbReference type="SAM" id="MobiDB-lite"/>
    </source>
</evidence>
<accession>A0ABN9SEF4</accession>